<dbReference type="GO" id="GO:0016301">
    <property type="term" value="F:kinase activity"/>
    <property type="evidence" value="ECO:0007669"/>
    <property type="project" value="UniProtKB-KW"/>
</dbReference>
<protein>
    <submittedName>
        <fullName evidence="2">Histidine kinase</fullName>
    </submittedName>
</protein>
<dbReference type="Gene3D" id="3.30.565.10">
    <property type="entry name" value="Histidine kinase-like ATPase, C-terminal domain"/>
    <property type="match status" value="1"/>
</dbReference>
<evidence type="ECO:0000256" key="1">
    <source>
        <dbReference type="SAM" id="MobiDB-lite"/>
    </source>
</evidence>
<name>A0A3R9FLR4_9PSEU</name>
<gene>
    <name evidence="2" type="ORF">EIY87_21790</name>
</gene>
<dbReference type="InterPro" id="IPR036890">
    <property type="entry name" value="HATPase_C_sf"/>
</dbReference>
<keyword evidence="2" id="KW-0418">Kinase</keyword>
<dbReference type="AlphaFoldDB" id="A0A3R9FLR4"/>
<proteinExistence type="predicted"/>
<keyword evidence="2" id="KW-0808">Transferase</keyword>
<sequence>MSTIQLEAASDHVRQLAYESQPVKAVLELIWNGLDADAHHVNVTLQRDDMEAVIGVVVEDDGHGIKPEECARDFGRIGGSWKPLARRSQGEGRPLHGASGQGRLRAFALGAQVRWITAADNTAGQRMQSVISASYTDRSTFDLSDPLPTSEPTGTRFEASGKQSSYLNQLSAEVVPATIAAALAPYLIAHQDVAVTFDGIPVRPQDNIDNEAEYELSFEHGGAPHAASMRIIEWRDGKERSLHLCDGAGVPVDELPMSIASDFTYSAYVMWPPMAEHRHEWLLGDSDETLVGALLAAARGQLDDHFEARRAAQRRKLVVEWKEKQTYPYEGDATSDVDKAERAAFDVVATAIRRHIPREARKQKLTLGLLRDSLQHRPGELTRALDEILGLPNDEREQLDRLLERTSLSRVIRASASVTDRLDFIAALEHLVFDPEASKLTREREHLHRMLERELWVFGEQYNMMISERSLTAVLDRHLHILGRTRDNKTAVRKLDGKVGRVDLLLSAAATEHDRNRHLVIELKAPDIVATWAELKQIKDYAKAVYQDARFANTAAVWDFWLVTAEMDDDVQQETSQRHRPRGLVHEPDLPDRRDTSVRVWVRTWNEIIEDAKHRLSYFRNGLDHDPSLEHALDYLRRQHGDVIPLDLLSGSEGA</sequence>
<evidence type="ECO:0000313" key="3">
    <source>
        <dbReference type="Proteomes" id="UP000267081"/>
    </source>
</evidence>
<accession>A0A3R9FLR4</accession>
<feature type="region of interest" description="Disordered" evidence="1">
    <location>
        <begin position="572"/>
        <end position="591"/>
    </location>
</feature>
<organism evidence="2 3">
    <name type="scientific">Amycolatopsis eburnea</name>
    <dbReference type="NCBI Taxonomy" id="2267691"/>
    <lineage>
        <taxon>Bacteria</taxon>
        <taxon>Bacillati</taxon>
        <taxon>Actinomycetota</taxon>
        <taxon>Actinomycetes</taxon>
        <taxon>Pseudonocardiales</taxon>
        <taxon>Pseudonocardiaceae</taxon>
        <taxon>Amycolatopsis</taxon>
    </lineage>
</organism>
<dbReference type="Pfam" id="PF13589">
    <property type="entry name" value="HATPase_c_3"/>
    <property type="match status" value="1"/>
</dbReference>
<dbReference type="EMBL" id="RSEC01000048">
    <property type="protein sequence ID" value="RSD16297.1"/>
    <property type="molecule type" value="Genomic_DNA"/>
</dbReference>
<comment type="caution">
    <text evidence="2">The sequence shown here is derived from an EMBL/GenBank/DDBJ whole genome shotgun (WGS) entry which is preliminary data.</text>
</comment>
<dbReference type="Proteomes" id="UP000267081">
    <property type="component" value="Unassembled WGS sequence"/>
</dbReference>
<dbReference type="SUPFAM" id="SSF55874">
    <property type="entry name" value="ATPase domain of HSP90 chaperone/DNA topoisomerase II/histidine kinase"/>
    <property type="match status" value="1"/>
</dbReference>
<dbReference type="OrthoDB" id="8765545at2"/>
<dbReference type="RefSeq" id="WP_125311126.1">
    <property type="nucleotide sequence ID" value="NZ_RSEC01000048.1"/>
</dbReference>
<reference evidence="2 3" key="1">
    <citation type="submission" date="2018-12" db="EMBL/GenBank/DDBJ databases">
        <title>Amycolatopsis eburnea sp. nov. actinomycete associate with arbuscular mycorrhiza fungal spore.</title>
        <authorList>
            <person name="Lumyong S."/>
            <person name="Chaiya L."/>
        </authorList>
    </citation>
    <scope>NUCLEOTIDE SEQUENCE [LARGE SCALE GENOMIC DNA]</scope>
    <source>
        <strain evidence="2 3">GLM-1</strain>
    </source>
</reference>
<evidence type="ECO:0000313" key="2">
    <source>
        <dbReference type="EMBL" id="RSD16297.1"/>
    </source>
</evidence>
<keyword evidence="3" id="KW-1185">Reference proteome</keyword>